<dbReference type="Proteomes" id="UP000256601">
    <property type="component" value="Unassembled WGS sequence"/>
</dbReference>
<gene>
    <name evidence="1" type="ORF">B0I71DRAFT_135516</name>
</gene>
<reference evidence="1 2" key="1">
    <citation type="submission" date="2018-07" db="EMBL/GenBank/DDBJ databases">
        <title>Draft Genome Assemblies for Five Robust Yarrowia lipolytica Strains Exhibiting High Lipid Production and Pentose Sugar Utilization and Sugar Alcohol Secretion from Undetoxified Lignocellulosic Biomass Hydrolysates.</title>
        <authorList>
            <consortium name="DOE Joint Genome Institute"/>
            <person name="Walker C."/>
            <person name="Ryu S."/>
            <person name="Na H."/>
            <person name="Zane M."/>
            <person name="LaButti K."/>
            <person name="Lipzen A."/>
            <person name="Haridas S."/>
            <person name="Barry K."/>
            <person name="Grigoriev I.V."/>
            <person name="Quarterman J."/>
            <person name="Slininger P."/>
            <person name="Dien B."/>
            <person name="Trinh C.T."/>
        </authorList>
    </citation>
    <scope>NUCLEOTIDE SEQUENCE [LARGE SCALE GENOMIC DNA]</scope>
    <source>
        <strain evidence="1 2">YB392</strain>
    </source>
</reference>
<dbReference type="AlphaFoldDB" id="A0A371C015"/>
<evidence type="ECO:0000313" key="2">
    <source>
        <dbReference type="Proteomes" id="UP000256601"/>
    </source>
</evidence>
<evidence type="ECO:0000313" key="1">
    <source>
        <dbReference type="EMBL" id="RDW23686.1"/>
    </source>
</evidence>
<proteinExistence type="predicted"/>
<protein>
    <submittedName>
        <fullName evidence="1">Uncharacterized protein</fullName>
    </submittedName>
</protein>
<accession>A0A371C015</accession>
<name>A0A371C015_YARLL</name>
<dbReference type="EMBL" id="KZ859068">
    <property type="protein sequence ID" value="RDW23686.1"/>
    <property type="molecule type" value="Genomic_DNA"/>
</dbReference>
<organism evidence="1 2">
    <name type="scientific">Yarrowia lipolytica</name>
    <name type="common">Candida lipolytica</name>
    <dbReference type="NCBI Taxonomy" id="4952"/>
    <lineage>
        <taxon>Eukaryota</taxon>
        <taxon>Fungi</taxon>
        <taxon>Dikarya</taxon>
        <taxon>Ascomycota</taxon>
        <taxon>Saccharomycotina</taxon>
        <taxon>Dipodascomycetes</taxon>
        <taxon>Dipodascales</taxon>
        <taxon>Dipodascales incertae sedis</taxon>
        <taxon>Yarrowia</taxon>
    </lineage>
</organism>
<sequence length="164" mass="18304">MNIVVWREANLRLRSLAWAKLRRLLCLQVRHCGISCWLVPVVALGQTSPISGTTFLGLWSFWAFELDFGPSRRINLGDGRFRCMSIRIDLAEAALDDHVNPLGSALVCFDLSCLVLSCHVMSVSQWTSTVLLLYGISVYWVSEMSPAADVDFCVCPQCDESVMS</sequence>